<evidence type="ECO:0000313" key="4">
    <source>
        <dbReference type="EMBL" id="CAH0108763.1"/>
    </source>
</evidence>
<dbReference type="Proteomes" id="UP000789390">
    <property type="component" value="Unassembled WGS sequence"/>
</dbReference>
<dbReference type="PANTHER" id="PTHR23248:SF9">
    <property type="entry name" value="PHOSPHOLIPID SCRAMBLASE"/>
    <property type="match status" value="1"/>
</dbReference>
<keyword evidence="2" id="KW-0449">Lipoprotein</keyword>
<proteinExistence type="inferred from homology"/>
<dbReference type="AlphaFoldDB" id="A0A8J2S3H4"/>
<keyword evidence="2" id="KW-0106">Calcium</keyword>
<sequence>MYEPNAPPKGGYPPAPGSEPPPYSEQGVSYPPPALGHPGYGGYPPPVVGQPGIGFAGGYPPYPQPNAQPYAQPYPQPYQPPPNQPYGGSTLVPGQQPIVVQPTGHSGQPTGAGGWMPLQPINQQNTNCPPGLEYLTAVDQLLVHQKVELLEAFTGFETSNKYTVKNSMGQKVFHAAEISDCCTRQLCGPNRAFDMKIVDNHDHEVIHLNRALACSSCFFPCCLQTMEVTAPPGSLIGSIHQEWSILSPKFSIKDASGETVLTIEGPICTFSICGDVEFNVYSRGGDKVGKISKQWSGLVREAFTDADMFGINFPLDLDVRIKAVLLGACFLIDFMFFEKAGNNEHDRPGML</sequence>
<evidence type="ECO:0000256" key="1">
    <source>
        <dbReference type="ARBA" id="ARBA00005350"/>
    </source>
</evidence>
<keyword evidence="2" id="KW-0564">Palmitate</keyword>
<dbReference type="GO" id="GO:0017128">
    <property type="term" value="F:phospholipid scramblase activity"/>
    <property type="evidence" value="ECO:0007669"/>
    <property type="project" value="InterPro"/>
</dbReference>
<dbReference type="Pfam" id="PF03803">
    <property type="entry name" value="Scramblase"/>
    <property type="match status" value="1"/>
</dbReference>
<feature type="compositionally biased region" description="Pro residues" evidence="3">
    <location>
        <begin position="1"/>
        <end position="23"/>
    </location>
</feature>
<evidence type="ECO:0000256" key="2">
    <source>
        <dbReference type="RuleBase" id="RU363116"/>
    </source>
</evidence>
<accession>A0A8J2S3H4</accession>
<organism evidence="4 5">
    <name type="scientific">Daphnia galeata</name>
    <dbReference type="NCBI Taxonomy" id="27404"/>
    <lineage>
        <taxon>Eukaryota</taxon>
        <taxon>Metazoa</taxon>
        <taxon>Ecdysozoa</taxon>
        <taxon>Arthropoda</taxon>
        <taxon>Crustacea</taxon>
        <taxon>Branchiopoda</taxon>
        <taxon>Diplostraca</taxon>
        <taxon>Cladocera</taxon>
        <taxon>Anomopoda</taxon>
        <taxon>Daphniidae</taxon>
        <taxon>Daphnia</taxon>
    </lineage>
</organism>
<dbReference type="GO" id="GO:0005886">
    <property type="term" value="C:plasma membrane"/>
    <property type="evidence" value="ECO:0007669"/>
    <property type="project" value="TreeGrafter"/>
</dbReference>
<dbReference type="InterPro" id="IPR005552">
    <property type="entry name" value="Scramblase"/>
</dbReference>
<dbReference type="EMBL" id="CAKKLH010000287">
    <property type="protein sequence ID" value="CAH0108763.1"/>
    <property type="molecule type" value="Genomic_DNA"/>
</dbReference>
<reference evidence="4" key="1">
    <citation type="submission" date="2021-11" db="EMBL/GenBank/DDBJ databases">
        <authorList>
            <person name="Schell T."/>
        </authorList>
    </citation>
    <scope>NUCLEOTIDE SEQUENCE</scope>
    <source>
        <strain evidence="4">M5</strain>
    </source>
</reference>
<feature type="region of interest" description="Disordered" evidence="3">
    <location>
        <begin position="1"/>
        <end position="84"/>
    </location>
</feature>
<name>A0A8J2S3H4_9CRUS</name>
<evidence type="ECO:0000256" key="3">
    <source>
        <dbReference type="SAM" id="MobiDB-lite"/>
    </source>
</evidence>
<dbReference type="OrthoDB" id="191150at2759"/>
<comment type="cofactor">
    <cofactor evidence="2">
        <name>Ca(2+)</name>
        <dbReference type="ChEBI" id="CHEBI:29108"/>
    </cofactor>
</comment>
<comment type="function">
    <text evidence="2">May mediate accelerated ATP-independent bidirectional transbilayer migration of phospholipids upon binding calcium ions that results in a loss of phospholipid asymmetry in the plasma membrane.</text>
</comment>
<comment type="caution">
    <text evidence="4">The sequence shown here is derived from an EMBL/GenBank/DDBJ whole genome shotgun (WGS) entry which is preliminary data.</text>
</comment>
<keyword evidence="5" id="KW-1185">Reference proteome</keyword>
<feature type="compositionally biased region" description="Pro residues" evidence="3">
    <location>
        <begin position="60"/>
        <end position="84"/>
    </location>
</feature>
<dbReference type="SUPFAM" id="SSF54518">
    <property type="entry name" value="Tubby C-terminal domain-like"/>
    <property type="match status" value="1"/>
</dbReference>
<gene>
    <name evidence="4" type="ORF">DGAL_LOCUS12167</name>
</gene>
<comment type="similarity">
    <text evidence="1 2">Belongs to the phospholipid scramblase family.</text>
</comment>
<dbReference type="InterPro" id="IPR025659">
    <property type="entry name" value="Tubby-like_C"/>
</dbReference>
<evidence type="ECO:0000313" key="5">
    <source>
        <dbReference type="Proteomes" id="UP000789390"/>
    </source>
</evidence>
<dbReference type="PANTHER" id="PTHR23248">
    <property type="entry name" value="PHOSPHOLIPID SCRAMBLASE-RELATED"/>
    <property type="match status" value="1"/>
</dbReference>
<protein>
    <recommendedName>
        <fullName evidence="2">Phospholipid scramblase</fullName>
    </recommendedName>
</protein>